<comment type="caution">
    <text evidence="1">The sequence shown here is derived from an EMBL/GenBank/DDBJ whole genome shotgun (WGS) entry which is preliminary data.</text>
</comment>
<proteinExistence type="predicted"/>
<gene>
    <name evidence="1" type="ORF">LY90DRAFT_520921</name>
</gene>
<name>A0A1Y1XY60_9FUNG</name>
<dbReference type="Proteomes" id="UP000193920">
    <property type="component" value="Unassembled WGS sequence"/>
</dbReference>
<sequence>MNEYLYNNFKGDICTHAKCSIKFKGDKSDKNCKNSYTILDYVTKQRKELDVEDWKIDSCFDWEKRLEEYERKYKIDKPDKTKLTELEMPFCSWLCELIINNSSMTKNEIRREILKHEDFSFIYMSKNLNYENLLSRYFKENPSLKPPAYWGLFWIPCELKEAMDYLNNWVKDWFGKNILRMGVDLDPSFYQEMAIVEKQV</sequence>
<dbReference type="EMBL" id="MCOG01000941">
    <property type="protein sequence ID" value="ORX90683.1"/>
    <property type="molecule type" value="Genomic_DNA"/>
</dbReference>
<protein>
    <submittedName>
        <fullName evidence="1">Uncharacterized protein</fullName>
    </submittedName>
</protein>
<organism evidence="1 2">
    <name type="scientific">Neocallimastix californiae</name>
    <dbReference type="NCBI Taxonomy" id="1754190"/>
    <lineage>
        <taxon>Eukaryota</taxon>
        <taxon>Fungi</taxon>
        <taxon>Fungi incertae sedis</taxon>
        <taxon>Chytridiomycota</taxon>
        <taxon>Chytridiomycota incertae sedis</taxon>
        <taxon>Neocallimastigomycetes</taxon>
        <taxon>Neocallimastigales</taxon>
        <taxon>Neocallimastigaceae</taxon>
        <taxon>Neocallimastix</taxon>
    </lineage>
</organism>
<reference evidence="1 2" key="1">
    <citation type="submission" date="2016-08" db="EMBL/GenBank/DDBJ databases">
        <title>A Parts List for Fungal Cellulosomes Revealed by Comparative Genomics.</title>
        <authorList>
            <consortium name="DOE Joint Genome Institute"/>
            <person name="Haitjema C.H."/>
            <person name="Gilmore S.P."/>
            <person name="Henske J.K."/>
            <person name="Solomon K.V."/>
            <person name="De Groot R."/>
            <person name="Kuo A."/>
            <person name="Mondo S.J."/>
            <person name="Salamov A.A."/>
            <person name="Labutti K."/>
            <person name="Zhao Z."/>
            <person name="Chiniquy J."/>
            <person name="Barry K."/>
            <person name="Brewer H.M."/>
            <person name="Purvine S.O."/>
            <person name="Wright A.T."/>
            <person name="Boxma B."/>
            <person name="Van Alen T."/>
            <person name="Hackstein J.H."/>
            <person name="Baker S.E."/>
            <person name="Grigoriev I.V."/>
            <person name="O'Malley M.A."/>
        </authorList>
    </citation>
    <scope>NUCLEOTIDE SEQUENCE [LARGE SCALE GENOMIC DNA]</scope>
    <source>
        <strain evidence="1 2">G1</strain>
    </source>
</reference>
<evidence type="ECO:0000313" key="1">
    <source>
        <dbReference type="EMBL" id="ORX90683.1"/>
    </source>
</evidence>
<keyword evidence="2" id="KW-1185">Reference proteome</keyword>
<evidence type="ECO:0000313" key="2">
    <source>
        <dbReference type="Proteomes" id="UP000193920"/>
    </source>
</evidence>
<dbReference type="AlphaFoldDB" id="A0A1Y1XY60"/>
<accession>A0A1Y1XY60</accession>